<dbReference type="HOGENOM" id="CLU_1060320_0_0_9"/>
<protein>
    <submittedName>
        <fullName evidence="1">Uncharacterized protein</fullName>
    </submittedName>
</protein>
<dbReference type="OrthoDB" id="9848530at2"/>
<accession>A0A0B5AT26</accession>
<evidence type="ECO:0000313" key="1">
    <source>
        <dbReference type="EMBL" id="AJD93325.1"/>
    </source>
</evidence>
<dbReference type="KEGG" id="jeo:JMA_40070"/>
<dbReference type="EMBL" id="CP009417">
    <property type="protein sequence ID" value="AJD93325.1"/>
    <property type="molecule type" value="Genomic_DNA"/>
</dbReference>
<name>A0A0B5AT26_9BACL</name>
<gene>
    <name evidence="1" type="ORF">JMA_40070</name>
</gene>
<geneLocation type="plasmid" evidence="2"/>
<reference evidence="1 2" key="1">
    <citation type="submission" date="2014-08" db="EMBL/GenBank/DDBJ databases">
        <title>Complete genome of a marine bacteria Jeotgalibacillus malaysiensis.</title>
        <authorList>
            <person name="Yaakop A.S."/>
            <person name="Chan K.-G."/>
            <person name="Goh K.M."/>
        </authorList>
    </citation>
    <scope>NUCLEOTIDE SEQUENCE [LARGE SCALE GENOMIC DNA]</scope>
    <source>
        <strain evidence="1 2">D5</strain>
        <plasmid evidence="2">Plasmid</plasmid>
    </source>
</reference>
<dbReference type="BioCyc" id="JESP1508404:G14D9-13291-MONOMER"/>
<sequence length="265" mass="30828">MRTVEEVKEEMNEAMEKGIMHHRLNHKPSNGEFVKLEGISTDWQEHLATHVHLYSPEQHMGKVLMEQYLEEMIGLLPKLKASGEVSVMMTAILETLLLSLDRLLHPSLQGVLFSDEVNDDINAMFAEFNQIEKTHSFSTDANRIRVNKSVIVKDGDALYAHDERAERRLIYMSVLFEETNSPKEKMSQLAHVWTLIPDLSQNGNRVEYEDYIRGMREGDLHERTVYFINLVKRVLNWFFNSTSWRSNELQAFDEMEIGIKLGAFR</sequence>
<proteinExistence type="predicted"/>
<evidence type="ECO:0000313" key="2">
    <source>
        <dbReference type="Proteomes" id="UP000031449"/>
    </source>
</evidence>
<keyword evidence="1" id="KW-0614">Plasmid</keyword>
<dbReference type="AlphaFoldDB" id="A0A0B5AT26"/>
<keyword evidence="2" id="KW-1185">Reference proteome</keyword>
<dbReference type="Proteomes" id="UP000031449">
    <property type="component" value="Plasmid unnamed"/>
</dbReference>
<organism evidence="1 2">
    <name type="scientific">Jeotgalibacillus malaysiensis</name>
    <dbReference type="NCBI Taxonomy" id="1508404"/>
    <lineage>
        <taxon>Bacteria</taxon>
        <taxon>Bacillati</taxon>
        <taxon>Bacillota</taxon>
        <taxon>Bacilli</taxon>
        <taxon>Bacillales</taxon>
        <taxon>Caryophanaceae</taxon>
        <taxon>Jeotgalibacillus</taxon>
    </lineage>
</organism>